<dbReference type="GO" id="GO:0005739">
    <property type="term" value="C:mitochondrion"/>
    <property type="evidence" value="ECO:0007669"/>
    <property type="project" value="InterPro"/>
</dbReference>
<feature type="compositionally biased region" description="Basic and acidic residues" evidence="1">
    <location>
        <begin position="143"/>
        <end position="152"/>
    </location>
</feature>
<dbReference type="Pfam" id="PF05821">
    <property type="entry name" value="NDUF_B8"/>
    <property type="match status" value="1"/>
</dbReference>
<reference evidence="3" key="1">
    <citation type="submission" date="2023-03" db="EMBL/GenBank/DDBJ databases">
        <title>Mating type loci evolution in Malassezia.</title>
        <authorList>
            <person name="Coelho M.A."/>
        </authorList>
    </citation>
    <scope>NUCLEOTIDE SEQUENCE</scope>
    <source>
        <strain evidence="3">CBS 11721</strain>
    </source>
</reference>
<dbReference type="InterPro" id="IPR008699">
    <property type="entry name" value="NDUFB8"/>
</dbReference>
<dbReference type="AlphaFoldDB" id="A0AAF0J6Q3"/>
<proteinExistence type="predicted"/>
<dbReference type="PANTHER" id="PTHR12840:SF1">
    <property type="entry name" value="NADH DEHYDROGENASE [UBIQUINONE] 1 BETA SUBCOMPLEX SUBUNIT 8, MITOCHONDRIAL"/>
    <property type="match status" value="1"/>
</dbReference>
<dbReference type="EMBL" id="CP119878">
    <property type="protein sequence ID" value="WFD34799.1"/>
    <property type="molecule type" value="Genomic_DNA"/>
</dbReference>
<feature type="transmembrane region" description="Helical" evidence="2">
    <location>
        <begin position="98"/>
        <end position="119"/>
    </location>
</feature>
<organism evidence="3 4">
    <name type="scientific">Malassezia cuniculi</name>
    <dbReference type="NCBI Taxonomy" id="948313"/>
    <lineage>
        <taxon>Eukaryota</taxon>
        <taxon>Fungi</taxon>
        <taxon>Dikarya</taxon>
        <taxon>Basidiomycota</taxon>
        <taxon>Ustilaginomycotina</taxon>
        <taxon>Malasseziomycetes</taxon>
        <taxon>Malasseziales</taxon>
        <taxon>Malasseziaceae</taxon>
        <taxon>Malassezia</taxon>
    </lineage>
</organism>
<keyword evidence="4" id="KW-1185">Reference proteome</keyword>
<evidence type="ECO:0000313" key="4">
    <source>
        <dbReference type="Proteomes" id="UP001219933"/>
    </source>
</evidence>
<accession>A0AAF0J6Q3</accession>
<feature type="region of interest" description="Disordered" evidence="1">
    <location>
        <begin position="128"/>
        <end position="152"/>
    </location>
</feature>
<keyword evidence="2" id="KW-1133">Transmembrane helix</keyword>
<evidence type="ECO:0000256" key="1">
    <source>
        <dbReference type="SAM" id="MobiDB-lite"/>
    </source>
</evidence>
<gene>
    <name evidence="3" type="ORF">MCUN1_001643</name>
</gene>
<evidence type="ECO:0000256" key="2">
    <source>
        <dbReference type="SAM" id="Phobius"/>
    </source>
</evidence>
<protein>
    <submittedName>
        <fullName evidence="3">Uncharacterized protein</fullName>
    </submittedName>
</protein>
<keyword evidence="2" id="KW-0472">Membrane</keyword>
<evidence type="ECO:0000313" key="3">
    <source>
        <dbReference type="EMBL" id="WFD34799.1"/>
    </source>
</evidence>
<name>A0AAF0J6Q3_9BASI</name>
<dbReference type="Proteomes" id="UP001219933">
    <property type="component" value="Chromosome 2"/>
</dbReference>
<keyword evidence="2" id="KW-0812">Transmembrane</keyword>
<sequence length="152" mass="17227">MRTVIQSVKPVYRAGVRAMSTSAMRMESLPRGTVTPGSAVDPQLGDYPALPREVQQWRKYSPNWWDTQDRRNYGETLQEQDDVLNMWSPDKYKMPRHIALFQFLTAIGVIAGFSTLVYVGRPERPNVPKTFPRDGLAAELGDESARAPVDEE</sequence>
<dbReference type="PANTHER" id="PTHR12840">
    <property type="entry name" value="NADH-UBIQUINONE OXIDOREDUCTASE ASHI SUBUNIT"/>
    <property type="match status" value="1"/>
</dbReference>